<dbReference type="SUPFAM" id="SSF56601">
    <property type="entry name" value="beta-lactamase/transpeptidase-like"/>
    <property type="match status" value="1"/>
</dbReference>
<feature type="domain" description="Peptidase S11 D-alanyl-D-alanine carboxypeptidase A N-terminal" evidence="11">
    <location>
        <begin position="28"/>
        <end position="246"/>
    </location>
</feature>
<dbReference type="PRINTS" id="PR00725">
    <property type="entry name" value="DADACBPTASE1"/>
</dbReference>
<dbReference type="InterPro" id="IPR018044">
    <property type="entry name" value="Peptidase_S11"/>
</dbReference>
<dbReference type="PANTHER" id="PTHR21581:SF6">
    <property type="entry name" value="TRAFFICKING PROTEIN PARTICLE COMPLEX SUBUNIT 12"/>
    <property type="match status" value="1"/>
</dbReference>
<keyword evidence="6" id="KW-0961">Cell wall biogenesis/degradation</keyword>
<gene>
    <name evidence="12" type="ORF">ENY07_14120</name>
</gene>
<evidence type="ECO:0000256" key="2">
    <source>
        <dbReference type="ARBA" id="ARBA00022729"/>
    </source>
</evidence>
<keyword evidence="12" id="KW-0121">Carboxypeptidase</keyword>
<evidence type="ECO:0000256" key="8">
    <source>
        <dbReference type="PIRSR" id="PIRSR618044-2"/>
    </source>
</evidence>
<dbReference type="GO" id="GO:0009002">
    <property type="term" value="F:serine-type D-Ala-D-Ala carboxypeptidase activity"/>
    <property type="evidence" value="ECO:0007669"/>
    <property type="project" value="InterPro"/>
</dbReference>
<evidence type="ECO:0000256" key="9">
    <source>
        <dbReference type="RuleBase" id="RU004016"/>
    </source>
</evidence>
<comment type="similarity">
    <text evidence="1 9">Belongs to the peptidase S11 family.</text>
</comment>
<evidence type="ECO:0000256" key="3">
    <source>
        <dbReference type="ARBA" id="ARBA00022801"/>
    </source>
</evidence>
<feature type="active site" description="Proton acceptor" evidence="7">
    <location>
        <position position="57"/>
    </location>
</feature>
<dbReference type="EMBL" id="DTQM01000266">
    <property type="protein sequence ID" value="HGC44338.1"/>
    <property type="molecule type" value="Genomic_DNA"/>
</dbReference>
<feature type="active site" description="Acyl-ester intermediate" evidence="7">
    <location>
        <position position="54"/>
    </location>
</feature>
<dbReference type="GO" id="GO:0006508">
    <property type="term" value="P:proteolysis"/>
    <property type="evidence" value="ECO:0007669"/>
    <property type="project" value="InterPro"/>
</dbReference>
<feature type="binding site" evidence="8">
    <location>
        <position position="216"/>
    </location>
    <ligand>
        <name>substrate</name>
    </ligand>
</feature>
<organism evidence="12">
    <name type="scientific">Acidicaldus sp</name>
    <dbReference type="NCBI Taxonomy" id="1872105"/>
    <lineage>
        <taxon>Bacteria</taxon>
        <taxon>Pseudomonadati</taxon>
        <taxon>Pseudomonadota</taxon>
        <taxon>Alphaproteobacteria</taxon>
        <taxon>Acetobacterales</taxon>
        <taxon>Acetobacteraceae</taxon>
        <taxon>Acidicaldus</taxon>
    </lineage>
</organism>
<dbReference type="Pfam" id="PF00768">
    <property type="entry name" value="Peptidase_S11"/>
    <property type="match status" value="1"/>
</dbReference>
<name>A0A8J4M8E3_9PROT</name>
<keyword evidence="12" id="KW-0645">Protease</keyword>
<proteinExistence type="inferred from homology"/>
<evidence type="ECO:0000256" key="4">
    <source>
        <dbReference type="ARBA" id="ARBA00022960"/>
    </source>
</evidence>
<evidence type="ECO:0000256" key="6">
    <source>
        <dbReference type="ARBA" id="ARBA00023316"/>
    </source>
</evidence>
<dbReference type="PANTHER" id="PTHR21581">
    <property type="entry name" value="D-ALANYL-D-ALANINE CARBOXYPEPTIDASE"/>
    <property type="match status" value="1"/>
</dbReference>
<dbReference type="InterPro" id="IPR001967">
    <property type="entry name" value="Peptidase_S11_N"/>
</dbReference>
<accession>A0A8J4M8E3</accession>
<keyword evidence="2 10" id="KW-0732">Signal</keyword>
<dbReference type="GO" id="GO:0008360">
    <property type="term" value="P:regulation of cell shape"/>
    <property type="evidence" value="ECO:0007669"/>
    <property type="project" value="UniProtKB-KW"/>
</dbReference>
<dbReference type="GO" id="GO:0009252">
    <property type="term" value="P:peptidoglycan biosynthetic process"/>
    <property type="evidence" value="ECO:0007669"/>
    <property type="project" value="UniProtKB-KW"/>
</dbReference>
<feature type="chain" id="PRO_5035313387" evidence="10">
    <location>
        <begin position="22"/>
        <end position="386"/>
    </location>
</feature>
<dbReference type="Gene3D" id="3.40.710.10">
    <property type="entry name" value="DD-peptidase/beta-lactamase superfamily"/>
    <property type="match status" value="1"/>
</dbReference>
<evidence type="ECO:0000256" key="7">
    <source>
        <dbReference type="PIRSR" id="PIRSR618044-1"/>
    </source>
</evidence>
<evidence type="ECO:0000256" key="10">
    <source>
        <dbReference type="SAM" id="SignalP"/>
    </source>
</evidence>
<comment type="caution">
    <text evidence="12">The sequence shown here is derived from an EMBL/GenBank/DDBJ whole genome shotgun (WGS) entry which is preliminary data.</text>
</comment>
<dbReference type="AlphaFoldDB" id="A0A8J4M8E3"/>
<evidence type="ECO:0000313" key="12">
    <source>
        <dbReference type="EMBL" id="HGC44338.1"/>
    </source>
</evidence>
<keyword evidence="5" id="KW-0573">Peptidoglycan synthesis</keyword>
<feature type="signal peptide" evidence="10">
    <location>
        <begin position="1"/>
        <end position="21"/>
    </location>
</feature>
<keyword evidence="4" id="KW-0133">Cell shape</keyword>
<reference evidence="12" key="1">
    <citation type="journal article" date="2020" name="mSystems">
        <title>Genome- and Community-Level Interaction Insights into Carbon Utilization and Element Cycling Functions of Hydrothermarchaeota in Hydrothermal Sediment.</title>
        <authorList>
            <person name="Zhou Z."/>
            <person name="Liu Y."/>
            <person name="Xu W."/>
            <person name="Pan J."/>
            <person name="Luo Z.H."/>
            <person name="Li M."/>
        </authorList>
    </citation>
    <scope>NUCLEOTIDE SEQUENCE</scope>
    <source>
        <strain evidence="12">SpSt-997</strain>
    </source>
</reference>
<keyword evidence="3" id="KW-0378">Hydrolase</keyword>
<evidence type="ECO:0000256" key="5">
    <source>
        <dbReference type="ARBA" id="ARBA00022984"/>
    </source>
</evidence>
<dbReference type="GO" id="GO:0071555">
    <property type="term" value="P:cell wall organization"/>
    <property type="evidence" value="ECO:0007669"/>
    <property type="project" value="UniProtKB-KW"/>
</dbReference>
<sequence length="386" mass="40219">MRRLALLVLVTLVMAPFAAQAQVGSERYSSLVIDAESGRVLSAANPDAERYPASLTKMMTLYLAFEALRDRRVTAAQLVPVSAHAASQAPSKLGLVPGMRLSVEQAILALVTKSANDAAAALGETLGGSEEGFAQMMTLRARALGMTHTTFRNASGLPDAEQVTTARDLAILARHLIQDFPDQYRYFSVPGFVFHGRMIPNHDHMLTTYGGADGIKTGYTEAAGHNLVTSAVRGNIRLIGVVLGAASNGERDIHMAALLDQGFAELGAPPAGFAVARLGGFVGTAHAATLPAGLRAHNPTPTRLAALHWRQRHGRLVRQAAIHATGGHGSLHTTHAALPPPHAGAANKPVTRAGLIHAHACGGHAKPACKPATAHASGKATAIASG</sequence>
<feature type="active site" evidence="7">
    <location>
        <position position="114"/>
    </location>
</feature>
<protein>
    <submittedName>
        <fullName evidence="12">D-alanyl-D-alanine carboxypeptidase</fullName>
    </submittedName>
</protein>
<evidence type="ECO:0000259" key="11">
    <source>
        <dbReference type="Pfam" id="PF00768"/>
    </source>
</evidence>
<evidence type="ECO:0000256" key="1">
    <source>
        <dbReference type="ARBA" id="ARBA00007164"/>
    </source>
</evidence>
<dbReference type="InterPro" id="IPR012338">
    <property type="entry name" value="Beta-lactam/transpept-like"/>
</dbReference>